<dbReference type="GO" id="GO:0015297">
    <property type="term" value="F:antiporter activity"/>
    <property type="evidence" value="ECO:0007669"/>
    <property type="project" value="InterPro"/>
</dbReference>
<evidence type="ECO:0000256" key="3">
    <source>
        <dbReference type="ARBA" id="ARBA00022692"/>
    </source>
</evidence>
<evidence type="ECO:0000256" key="5">
    <source>
        <dbReference type="ARBA" id="ARBA00023136"/>
    </source>
</evidence>
<evidence type="ECO:0000256" key="4">
    <source>
        <dbReference type="ARBA" id="ARBA00022989"/>
    </source>
</evidence>
<name>A0A8T2QWE4_CERRI</name>
<evidence type="ECO:0000313" key="7">
    <source>
        <dbReference type="EMBL" id="KAH7287924.1"/>
    </source>
</evidence>
<dbReference type="OrthoDB" id="2126698at2759"/>
<accession>A0A8T2QWE4</accession>
<dbReference type="Pfam" id="PF01554">
    <property type="entry name" value="MatE"/>
    <property type="match status" value="2"/>
</dbReference>
<dbReference type="EMBL" id="CM035436">
    <property type="protein sequence ID" value="KAH7287924.1"/>
    <property type="molecule type" value="Genomic_DNA"/>
</dbReference>
<evidence type="ECO:0000313" key="8">
    <source>
        <dbReference type="Proteomes" id="UP000825935"/>
    </source>
</evidence>
<dbReference type="GO" id="GO:0042910">
    <property type="term" value="F:xenobiotic transmembrane transporter activity"/>
    <property type="evidence" value="ECO:0007669"/>
    <property type="project" value="InterPro"/>
</dbReference>
<feature type="transmembrane region" description="Helical" evidence="6">
    <location>
        <begin position="126"/>
        <end position="156"/>
    </location>
</feature>
<proteinExistence type="inferred from homology"/>
<dbReference type="Proteomes" id="UP000825935">
    <property type="component" value="Chromosome 31"/>
</dbReference>
<comment type="subcellular location">
    <subcellularLocation>
        <location evidence="1">Membrane</location>
        <topology evidence="1">Multi-pass membrane protein</topology>
    </subcellularLocation>
</comment>
<evidence type="ECO:0000256" key="6">
    <source>
        <dbReference type="SAM" id="Phobius"/>
    </source>
</evidence>
<dbReference type="GO" id="GO:1990961">
    <property type="term" value="P:xenobiotic detoxification by transmembrane export across the plasma membrane"/>
    <property type="evidence" value="ECO:0007669"/>
    <property type="project" value="InterPro"/>
</dbReference>
<dbReference type="AlphaFoldDB" id="A0A8T2QWE4"/>
<feature type="transmembrane region" description="Helical" evidence="6">
    <location>
        <begin position="266"/>
        <end position="284"/>
    </location>
</feature>
<dbReference type="InterPro" id="IPR045069">
    <property type="entry name" value="MATE_euk"/>
</dbReference>
<keyword evidence="4 6" id="KW-1133">Transmembrane helix</keyword>
<organism evidence="7 8">
    <name type="scientific">Ceratopteris richardii</name>
    <name type="common">Triangle waterfern</name>
    <dbReference type="NCBI Taxonomy" id="49495"/>
    <lineage>
        <taxon>Eukaryota</taxon>
        <taxon>Viridiplantae</taxon>
        <taxon>Streptophyta</taxon>
        <taxon>Embryophyta</taxon>
        <taxon>Tracheophyta</taxon>
        <taxon>Polypodiopsida</taxon>
        <taxon>Polypodiidae</taxon>
        <taxon>Polypodiales</taxon>
        <taxon>Pteridineae</taxon>
        <taxon>Pteridaceae</taxon>
        <taxon>Parkerioideae</taxon>
        <taxon>Ceratopteris</taxon>
    </lineage>
</organism>
<sequence>MSDVHLLSSARDRINASSGQFDSELTQWDECADSRLEPVWLSFWHELKLQCRISGPLIAVNLLQMTYQMISLVFIGHVGELELASSSIAISMANVTGYSVLMGMASGLETLCGQAYGAKQYELIGLYLQTGLLVLNVVAVFMSFVYVYMAEILLFFGQDKKISQEAGLYAKFLIPSLFGQACLQTLMSLEWWCYEILILLSGLLPDPELQTSTLSACLNFTNIAFQISFGLSATISTRVSNALGAGQPQIVYQAVRTAVMLAEVQALVISLLILSFHNVMGYIFSGDKQVIQAIAKLLNLAAISSFLDSNQAILSGIARGCGWQVFGAIVNLSSFYIVALPIGASLAFLTSLKAVGLWIGIICGPFVQSCFYGFRTWTAKWENEVDKARERLECKNVAASCILS</sequence>
<dbReference type="InterPro" id="IPR002528">
    <property type="entry name" value="MATE_fam"/>
</dbReference>
<dbReference type="GO" id="GO:0016020">
    <property type="term" value="C:membrane"/>
    <property type="evidence" value="ECO:0007669"/>
    <property type="project" value="UniProtKB-SubCell"/>
</dbReference>
<gene>
    <name evidence="7" type="ORF">KP509_31G003400</name>
</gene>
<dbReference type="PANTHER" id="PTHR11206">
    <property type="entry name" value="MULTIDRUG RESISTANCE PROTEIN"/>
    <property type="match status" value="1"/>
</dbReference>
<protein>
    <recommendedName>
        <fullName evidence="9">MATE efflux family protein</fullName>
    </recommendedName>
</protein>
<feature type="transmembrane region" description="Helical" evidence="6">
    <location>
        <begin position="87"/>
        <end position="106"/>
    </location>
</feature>
<keyword evidence="8" id="KW-1185">Reference proteome</keyword>
<feature type="transmembrane region" description="Helical" evidence="6">
    <location>
        <begin position="355"/>
        <end position="374"/>
    </location>
</feature>
<evidence type="ECO:0000256" key="1">
    <source>
        <dbReference type="ARBA" id="ARBA00004141"/>
    </source>
</evidence>
<evidence type="ECO:0008006" key="9">
    <source>
        <dbReference type="Google" id="ProtNLM"/>
    </source>
</evidence>
<keyword evidence="5 6" id="KW-0472">Membrane</keyword>
<feature type="transmembrane region" description="Helical" evidence="6">
    <location>
        <begin position="53"/>
        <end position="75"/>
    </location>
</feature>
<keyword evidence="3 6" id="KW-0812">Transmembrane</keyword>
<feature type="transmembrane region" description="Helical" evidence="6">
    <location>
        <begin position="328"/>
        <end position="349"/>
    </location>
</feature>
<evidence type="ECO:0000256" key="2">
    <source>
        <dbReference type="ARBA" id="ARBA00010199"/>
    </source>
</evidence>
<comment type="caution">
    <text evidence="7">The sequence shown here is derived from an EMBL/GenBank/DDBJ whole genome shotgun (WGS) entry which is preliminary data.</text>
</comment>
<reference evidence="7" key="1">
    <citation type="submission" date="2021-08" db="EMBL/GenBank/DDBJ databases">
        <title>WGS assembly of Ceratopteris richardii.</title>
        <authorList>
            <person name="Marchant D.B."/>
            <person name="Chen G."/>
            <person name="Jenkins J."/>
            <person name="Shu S."/>
            <person name="Leebens-Mack J."/>
            <person name="Grimwood J."/>
            <person name="Schmutz J."/>
            <person name="Soltis P."/>
            <person name="Soltis D."/>
            <person name="Chen Z.-H."/>
        </authorList>
    </citation>
    <scope>NUCLEOTIDE SEQUENCE</scope>
    <source>
        <strain evidence="7">Whitten #5841</strain>
        <tissue evidence="7">Leaf</tissue>
    </source>
</reference>
<comment type="similarity">
    <text evidence="2">Belongs to the multi antimicrobial extrusion (MATE) (TC 2.A.66.1) family.</text>
</comment>
<dbReference type="CDD" id="cd13132">
    <property type="entry name" value="MATE_eukaryotic"/>
    <property type="match status" value="1"/>
</dbReference>